<evidence type="ECO:0000256" key="6">
    <source>
        <dbReference type="HAMAP-Rule" id="MF_00081"/>
    </source>
</evidence>
<keyword evidence="4 6" id="KW-0804">Transcription</keyword>
<dbReference type="EMBL" id="DVNB01000012">
    <property type="protein sequence ID" value="HIU56365.1"/>
    <property type="molecule type" value="Genomic_DNA"/>
</dbReference>
<evidence type="ECO:0000313" key="9">
    <source>
        <dbReference type="EMBL" id="HIU56365.1"/>
    </source>
</evidence>
<dbReference type="Pfam" id="PF01628">
    <property type="entry name" value="HrcA"/>
    <property type="match status" value="1"/>
</dbReference>
<dbReference type="GO" id="GO:0003677">
    <property type="term" value="F:DNA binding"/>
    <property type="evidence" value="ECO:0007669"/>
    <property type="project" value="InterPro"/>
</dbReference>
<dbReference type="Gene3D" id="3.30.390.60">
    <property type="entry name" value="Heat-inducible transcription repressor hrca homolog, domain 3"/>
    <property type="match status" value="1"/>
</dbReference>
<keyword evidence="1 6" id="KW-0678">Repressor</keyword>
<dbReference type="SUPFAM" id="SSF55781">
    <property type="entry name" value="GAF domain-like"/>
    <property type="match status" value="1"/>
</dbReference>
<dbReference type="Gene3D" id="3.30.450.40">
    <property type="match status" value="1"/>
</dbReference>
<dbReference type="FunFam" id="1.10.10.10:FF:000049">
    <property type="entry name" value="Heat-inducible transcription repressor HrcA"/>
    <property type="match status" value="1"/>
</dbReference>
<evidence type="ECO:0000256" key="4">
    <source>
        <dbReference type="ARBA" id="ARBA00023163"/>
    </source>
</evidence>
<feature type="coiled-coil region" evidence="7">
    <location>
        <begin position="80"/>
        <end position="107"/>
    </location>
</feature>
<keyword evidence="2 6" id="KW-0805">Transcription regulation</keyword>
<evidence type="ECO:0000256" key="5">
    <source>
        <dbReference type="ARBA" id="ARBA00055319"/>
    </source>
</evidence>
<dbReference type="InterPro" id="IPR023120">
    <property type="entry name" value="WHTH_transcript_rep_HrcA_IDD"/>
</dbReference>
<dbReference type="PANTHER" id="PTHR34824:SF1">
    <property type="entry name" value="HEAT-INDUCIBLE TRANSCRIPTION REPRESSOR HRCA"/>
    <property type="match status" value="1"/>
</dbReference>
<evidence type="ECO:0000313" key="10">
    <source>
        <dbReference type="Proteomes" id="UP000824109"/>
    </source>
</evidence>
<dbReference type="SUPFAM" id="SSF46785">
    <property type="entry name" value="Winged helix' DNA-binding domain"/>
    <property type="match status" value="1"/>
</dbReference>
<dbReference type="InterPro" id="IPR036388">
    <property type="entry name" value="WH-like_DNA-bd_sf"/>
</dbReference>
<comment type="caution">
    <text evidence="9">The sequence shown here is derived from an EMBL/GenBank/DDBJ whole genome shotgun (WGS) entry which is preliminary data.</text>
</comment>
<evidence type="ECO:0000256" key="7">
    <source>
        <dbReference type="SAM" id="Coils"/>
    </source>
</evidence>
<evidence type="ECO:0000256" key="2">
    <source>
        <dbReference type="ARBA" id="ARBA00023015"/>
    </source>
</evidence>
<dbReference type="Gene3D" id="1.10.10.10">
    <property type="entry name" value="Winged helix-like DNA-binding domain superfamily/Winged helix DNA-binding domain"/>
    <property type="match status" value="1"/>
</dbReference>
<reference evidence="9" key="1">
    <citation type="submission" date="2020-10" db="EMBL/GenBank/DDBJ databases">
        <authorList>
            <person name="Gilroy R."/>
        </authorList>
    </citation>
    <scope>NUCLEOTIDE SEQUENCE</scope>
    <source>
        <strain evidence="9">USAMLcec3-3695</strain>
    </source>
</reference>
<keyword evidence="7" id="KW-0175">Coiled coil</keyword>
<dbReference type="PIRSF" id="PIRSF005485">
    <property type="entry name" value="HrcA"/>
    <property type="match status" value="1"/>
</dbReference>
<dbReference type="InterPro" id="IPR036390">
    <property type="entry name" value="WH_DNA-bd_sf"/>
</dbReference>
<keyword evidence="3 6" id="KW-0346">Stress response</keyword>
<evidence type="ECO:0000256" key="1">
    <source>
        <dbReference type="ARBA" id="ARBA00022491"/>
    </source>
</evidence>
<dbReference type="AlphaFoldDB" id="A0A9D1M9M4"/>
<gene>
    <name evidence="6 9" type="primary">hrcA</name>
    <name evidence="9" type="ORF">IAA61_00965</name>
</gene>
<accession>A0A9D1M9M4</accession>
<dbReference type="HAMAP" id="MF_00081">
    <property type="entry name" value="HrcA"/>
    <property type="match status" value="1"/>
</dbReference>
<reference evidence="9" key="2">
    <citation type="journal article" date="2021" name="PeerJ">
        <title>Extensive microbial diversity within the chicken gut microbiome revealed by metagenomics and culture.</title>
        <authorList>
            <person name="Gilroy R."/>
            <person name="Ravi A."/>
            <person name="Getino M."/>
            <person name="Pursley I."/>
            <person name="Horton D.L."/>
            <person name="Alikhan N.F."/>
            <person name="Baker D."/>
            <person name="Gharbi K."/>
            <person name="Hall N."/>
            <person name="Watson M."/>
            <person name="Adriaenssens E.M."/>
            <person name="Foster-Nyarko E."/>
            <person name="Jarju S."/>
            <person name="Secka A."/>
            <person name="Antonio M."/>
            <person name="Oren A."/>
            <person name="Chaudhuri R.R."/>
            <person name="La Ragione R."/>
            <person name="Hildebrand F."/>
            <person name="Pallen M.J."/>
        </authorList>
    </citation>
    <scope>NUCLEOTIDE SEQUENCE</scope>
    <source>
        <strain evidence="9">USAMLcec3-3695</strain>
    </source>
</reference>
<dbReference type="PANTHER" id="PTHR34824">
    <property type="entry name" value="HEAT-INDUCIBLE TRANSCRIPTION REPRESSOR HRCA"/>
    <property type="match status" value="1"/>
</dbReference>
<comment type="similarity">
    <text evidence="6">Belongs to the HrcA family.</text>
</comment>
<dbReference type="InterPro" id="IPR002571">
    <property type="entry name" value="HrcA"/>
</dbReference>
<protein>
    <recommendedName>
        <fullName evidence="6">Heat-inducible transcription repressor HrcA</fullName>
    </recommendedName>
</protein>
<feature type="domain" description="Heat-inducible transcription repressor HrcA C-terminal" evidence="8">
    <location>
        <begin position="105"/>
        <end position="324"/>
    </location>
</feature>
<evidence type="ECO:0000259" key="8">
    <source>
        <dbReference type="Pfam" id="PF01628"/>
    </source>
</evidence>
<organism evidence="9 10">
    <name type="scientific">Candidatus Ornithomonoglobus merdipullorum</name>
    <dbReference type="NCBI Taxonomy" id="2840895"/>
    <lineage>
        <taxon>Bacteria</taxon>
        <taxon>Bacillati</taxon>
        <taxon>Bacillota</taxon>
        <taxon>Clostridia</taxon>
        <taxon>Candidatus Ornithomonoglobus</taxon>
    </lineage>
</organism>
<dbReference type="InterPro" id="IPR021153">
    <property type="entry name" value="HrcA_C"/>
</dbReference>
<dbReference type="GO" id="GO:0045892">
    <property type="term" value="P:negative regulation of DNA-templated transcription"/>
    <property type="evidence" value="ECO:0007669"/>
    <property type="project" value="UniProtKB-UniRule"/>
</dbReference>
<evidence type="ECO:0000256" key="3">
    <source>
        <dbReference type="ARBA" id="ARBA00023016"/>
    </source>
</evidence>
<comment type="function">
    <text evidence="5 6">Negative regulator of class I heat shock genes (grpE-dnaK-dnaJ and groELS operons). Prevents heat-shock induction of these operons.</text>
</comment>
<dbReference type="NCBIfam" id="TIGR00331">
    <property type="entry name" value="hrcA"/>
    <property type="match status" value="1"/>
</dbReference>
<sequence length="345" mass="38506">MDLNDRKKLILQAIIDEYIGSAEPVGSRAVSKKHELGLSSATIRNEMADLEDMGYLIQPHTSAGRIPSDAGYRFYVNSLMKKYRIGLETIERLRQELEGRLVTLDKAVKKAGFLASVLTDYTTVVSAPAAEKAELKKIDLVPVSSETVMLIIVTRTVKNRLVNAKLSFEECEKIAAVLNSRLRGKTADEITYDIIRDIETELCEKLSVEPKLLIHVLHFAYEAVTELEDTEIYVENAKSILKYPEYRDVEKAREIFGFLDDKSNLRQLIAETGESEGISARIGGENDPEIMKDCSLVTVNYSLDGKAVGKLGVIGPKRMDYARVFASLDLISHEIDRLLGLFSDG</sequence>
<dbReference type="InterPro" id="IPR029016">
    <property type="entry name" value="GAF-like_dom_sf"/>
</dbReference>
<name>A0A9D1M9M4_9FIRM</name>
<proteinExistence type="inferred from homology"/>
<dbReference type="Proteomes" id="UP000824109">
    <property type="component" value="Unassembled WGS sequence"/>
</dbReference>